<evidence type="ECO:0000313" key="2">
    <source>
        <dbReference type="Proteomes" id="UP000077552"/>
    </source>
</evidence>
<keyword evidence="2" id="KW-1185">Reference proteome</keyword>
<dbReference type="RefSeq" id="WP_068760373.1">
    <property type="nucleotide sequence ID" value="NZ_LXIE01000001.1"/>
</dbReference>
<dbReference type="Proteomes" id="UP000077552">
    <property type="component" value="Unassembled WGS sequence"/>
</dbReference>
<dbReference type="OrthoDB" id="1442602at2"/>
<name>A0A1A9LHX4_9FLAO</name>
<accession>A0A1A9LHX4</accession>
<protein>
    <submittedName>
        <fullName evidence="1">Ribonuclease Z</fullName>
    </submittedName>
</protein>
<proteinExistence type="predicted"/>
<comment type="caution">
    <text evidence="1">The sequence shown here is derived from an EMBL/GenBank/DDBJ whole genome shotgun (WGS) entry which is preliminary data.</text>
</comment>
<reference evidence="1 2" key="1">
    <citation type="submission" date="2016-05" db="EMBL/GenBank/DDBJ databases">
        <title>Genome sequencing of Vitellibacter soesokkakensis RSSK-12.</title>
        <authorList>
            <person name="Thevarajoo S."/>
            <person name="Selvaratnam C."/>
            <person name="Goh K.M."/>
            <person name="Chan K.-G."/>
            <person name="Chong C.S."/>
        </authorList>
    </citation>
    <scope>NUCLEOTIDE SEQUENCE [LARGE SCALE GENOMIC DNA]</scope>
    <source>
        <strain evidence="1 2">RSSK-12</strain>
    </source>
</reference>
<evidence type="ECO:0000313" key="1">
    <source>
        <dbReference type="EMBL" id="OAD92526.1"/>
    </source>
</evidence>
<organism evidence="1 2">
    <name type="scientific">Aequorivita soesokkakensis</name>
    <dbReference type="NCBI Taxonomy" id="1385699"/>
    <lineage>
        <taxon>Bacteria</taxon>
        <taxon>Pseudomonadati</taxon>
        <taxon>Bacteroidota</taxon>
        <taxon>Flavobacteriia</taxon>
        <taxon>Flavobacteriales</taxon>
        <taxon>Flavobacteriaceae</taxon>
        <taxon>Aequorivita</taxon>
    </lineage>
</organism>
<dbReference type="STRING" id="1385699.A7A78_01055"/>
<gene>
    <name evidence="1" type="ORF">A7A78_01055</name>
</gene>
<sequence>MKIDNHPNYVVLEDEKDDIIDFASFIESQVPSKYKGQNVILNLLKYDSLDLPQLLQFLKTSNLHRKTKQSFVIVNDAIDIDDVPFEMIVVPTLQEAGDIVEMEEIERDLGF</sequence>
<dbReference type="AlphaFoldDB" id="A0A1A9LHX4"/>
<dbReference type="EMBL" id="LXIE01000001">
    <property type="protein sequence ID" value="OAD92526.1"/>
    <property type="molecule type" value="Genomic_DNA"/>
</dbReference>